<evidence type="ECO:0000256" key="5">
    <source>
        <dbReference type="SAM" id="MobiDB-lite"/>
    </source>
</evidence>
<evidence type="ECO:0000256" key="1">
    <source>
        <dbReference type="ARBA" id="ARBA00004370"/>
    </source>
</evidence>
<proteinExistence type="predicted"/>
<dbReference type="Proteomes" id="UP000030746">
    <property type="component" value="Unassembled WGS sequence"/>
</dbReference>
<comment type="subcellular location">
    <subcellularLocation>
        <location evidence="1">Membrane</location>
    </subcellularLocation>
</comment>
<evidence type="ECO:0000256" key="3">
    <source>
        <dbReference type="ARBA" id="ARBA00022989"/>
    </source>
</evidence>
<gene>
    <name evidence="8" type="ORF">LOTGIDRAFT_206094</name>
</gene>
<sequence length="306" mass="35920">MDLVLNICDQYFFTPYIYPTEFKPDDPYRQIISLLVIANIGGYLLYLIVASFSYFFIYDRRLTKHPQFLKNQIALEIECACKSIPMMSIPTVFMFFMEIRGYSKLYDNVHDWKHGWFGIVWSIATFILFTDMAIYWIHRWLHLKQVYKYLHKLHHKWKVTTPFASHAFHPLDGFIQSLPYHLYPFFFPLHKITYLVLFVFVNIWTVSIHDGDYRVPTLLKAVINGSAHHTDHHLFYSYNYGQFFTLWDKVGGSYRNPSAFEGCGPLDEVMKRSGKQNGFSETNGHSNKMSGEPNGFSTANGHKKSN</sequence>
<evidence type="ECO:0000313" key="9">
    <source>
        <dbReference type="Proteomes" id="UP000030746"/>
    </source>
</evidence>
<name>V4CII0_LOTGI</name>
<dbReference type="RefSeq" id="XP_009047128.1">
    <property type="nucleotide sequence ID" value="XM_009048880.1"/>
</dbReference>
<feature type="compositionally biased region" description="Polar residues" evidence="5">
    <location>
        <begin position="275"/>
        <end position="300"/>
    </location>
</feature>
<dbReference type="AlphaFoldDB" id="V4CII0"/>
<feature type="transmembrane region" description="Helical" evidence="6">
    <location>
        <begin position="31"/>
        <end position="58"/>
    </location>
</feature>
<dbReference type="HOGENOM" id="CLU_047036_2_2_1"/>
<feature type="region of interest" description="Disordered" evidence="5">
    <location>
        <begin position="271"/>
        <end position="306"/>
    </location>
</feature>
<evidence type="ECO:0000256" key="2">
    <source>
        <dbReference type="ARBA" id="ARBA00022692"/>
    </source>
</evidence>
<dbReference type="OrthoDB" id="408954at2759"/>
<keyword evidence="3 6" id="KW-1133">Transmembrane helix</keyword>
<dbReference type="PANTHER" id="PTHR11863">
    <property type="entry name" value="STEROL DESATURASE"/>
    <property type="match status" value="1"/>
</dbReference>
<evidence type="ECO:0000256" key="4">
    <source>
        <dbReference type="ARBA" id="ARBA00023136"/>
    </source>
</evidence>
<dbReference type="GO" id="GO:0016020">
    <property type="term" value="C:membrane"/>
    <property type="evidence" value="ECO:0007669"/>
    <property type="project" value="UniProtKB-SubCell"/>
</dbReference>
<accession>V4CII0</accession>
<feature type="transmembrane region" description="Helical" evidence="6">
    <location>
        <begin position="116"/>
        <end position="137"/>
    </location>
</feature>
<evidence type="ECO:0000256" key="6">
    <source>
        <dbReference type="SAM" id="Phobius"/>
    </source>
</evidence>
<protein>
    <recommendedName>
        <fullName evidence="7">Fatty acid hydroxylase domain-containing protein</fullName>
    </recommendedName>
</protein>
<evidence type="ECO:0000259" key="7">
    <source>
        <dbReference type="Pfam" id="PF04116"/>
    </source>
</evidence>
<dbReference type="EMBL" id="KB200329">
    <property type="protein sequence ID" value="ESP01970.1"/>
    <property type="molecule type" value="Genomic_DNA"/>
</dbReference>
<keyword evidence="2 6" id="KW-0812">Transmembrane</keyword>
<keyword evidence="9" id="KW-1185">Reference proteome</keyword>
<dbReference type="GO" id="GO:0016491">
    <property type="term" value="F:oxidoreductase activity"/>
    <property type="evidence" value="ECO:0007669"/>
    <property type="project" value="InterPro"/>
</dbReference>
<evidence type="ECO:0000313" key="8">
    <source>
        <dbReference type="EMBL" id="ESP01970.1"/>
    </source>
</evidence>
<keyword evidence="4 6" id="KW-0472">Membrane</keyword>
<feature type="domain" description="Fatty acid hydroxylase" evidence="7">
    <location>
        <begin position="124"/>
        <end position="252"/>
    </location>
</feature>
<dbReference type="GO" id="GO:0005506">
    <property type="term" value="F:iron ion binding"/>
    <property type="evidence" value="ECO:0007669"/>
    <property type="project" value="InterPro"/>
</dbReference>
<organism evidence="8 9">
    <name type="scientific">Lottia gigantea</name>
    <name type="common">Giant owl limpet</name>
    <dbReference type="NCBI Taxonomy" id="225164"/>
    <lineage>
        <taxon>Eukaryota</taxon>
        <taxon>Metazoa</taxon>
        <taxon>Spiralia</taxon>
        <taxon>Lophotrochozoa</taxon>
        <taxon>Mollusca</taxon>
        <taxon>Gastropoda</taxon>
        <taxon>Patellogastropoda</taxon>
        <taxon>Lottioidea</taxon>
        <taxon>Lottiidae</taxon>
        <taxon>Lottia</taxon>
    </lineage>
</organism>
<dbReference type="OMA" id="FVFICPM"/>
<dbReference type="GO" id="GO:0008610">
    <property type="term" value="P:lipid biosynthetic process"/>
    <property type="evidence" value="ECO:0007669"/>
    <property type="project" value="InterPro"/>
</dbReference>
<dbReference type="STRING" id="225164.V4CII0"/>
<dbReference type="InterPro" id="IPR006694">
    <property type="entry name" value="Fatty_acid_hydroxylase"/>
</dbReference>
<dbReference type="GeneID" id="20245892"/>
<dbReference type="InterPro" id="IPR050307">
    <property type="entry name" value="Sterol_Desaturase_Related"/>
</dbReference>
<dbReference type="KEGG" id="lgi:LOTGIDRAFT_206094"/>
<dbReference type="CTD" id="20245892"/>
<reference evidence="8 9" key="1">
    <citation type="journal article" date="2013" name="Nature">
        <title>Insights into bilaterian evolution from three spiralian genomes.</title>
        <authorList>
            <person name="Simakov O."/>
            <person name="Marletaz F."/>
            <person name="Cho S.J."/>
            <person name="Edsinger-Gonzales E."/>
            <person name="Havlak P."/>
            <person name="Hellsten U."/>
            <person name="Kuo D.H."/>
            <person name="Larsson T."/>
            <person name="Lv J."/>
            <person name="Arendt D."/>
            <person name="Savage R."/>
            <person name="Osoegawa K."/>
            <person name="de Jong P."/>
            <person name="Grimwood J."/>
            <person name="Chapman J.A."/>
            <person name="Shapiro H."/>
            <person name="Aerts A."/>
            <person name="Otillar R.P."/>
            <person name="Terry A.Y."/>
            <person name="Boore J.L."/>
            <person name="Grigoriev I.V."/>
            <person name="Lindberg D.R."/>
            <person name="Seaver E.C."/>
            <person name="Weisblat D.A."/>
            <person name="Putnam N.H."/>
            <person name="Rokhsar D.S."/>
        </authorList>
    </citation>
    <scope>NUCLEOTIDE SEQUENCE [LARGE SCALE GENOMIC DNA]</scope>
</reference>
<dbReference type="Pfam" id="PF04116">
    <property type="entry name" value="FA_hydroxylase"/>
    <property type="match status" value="1"/>
</dbReference>